<dbReference type="SUPFAM" id="SSF101936">
    <property type="entry name" value="DNA-binding pseudobarrel domain"/>
    <property type="match status" value="1"/>
</dbReference>
<feature type="region of interest" description="Disordered" evidence="5">
    <location>
        <begin position="267"/>
        <end position="351"/>
    </location>
</feature>
<protein>
    <submittedName>
        <fullName evidence="6">Uncharacterized protein</fullName>
    </submittedName>
</protein>
<comment type="caution">
    <text evidence="6">The sequence shown here is derived from an EMBL/GenBank/DDBJ whole genome shotgun (WGS) entry which is preliminary data.</text>
</comment>
<proteinExistence type="predicted"/>
<dbReference type="AlphaFoldDB" id="A0A835Y541"/>
<evidence type="ECO:0000313" key="7">
    <source>
        <dbReference type="Proteomes" id="UP000612055"/>
    </source>
</evidence>
<keyword evidence="7" id="KW-1185">Reference proteome</keyword>
<keyword evidence="4" id="KW-0539">Nucleus</keyword>
<evidence type="ECO:0000256" key="3">
    <source>
        <dbReference type="ARBA" id="ARBA00023163"/>
    </source>
</evidence>
<keyword evidence="3" id="KW-0804">Transcription</keyword>
<keyword evidence="1" id="KW-0805">Transcription regulation</keyword>
<dbReference type="Proteomes" id="UP000612055">
    <property type="component" value="Unassembled WGS sequence"/>
</dbReference>
<dbReference type="EMBL" id="JAEHOE010000031">
    <property type="protein sequence ID" value="KAG2494331.1"/>
    <property type="molecule type" value="Genomic_DNA"/>
</dbReference>
<dbReference type="GO" id="GO:0003677">
    <property type="term" value="F:DNA binding"/>
    <property type="evidence" value="ECO:0007669"/>
    <property type="project" value="UniProtKB-KW"/>
</dbReference>
<name>A0A835Y541_9CHLO</name>
<evidence type="ECO:0000256" key="5">
    <source>
        <dbReference type="SAM" id="MobiDB-lite"/>
    </source>
</evidence>
<feature type="compositionally biased region" description="Pro residues" evidence="5">
    <location>
        <begin position="323"/>
        <end position="351"/>
    </location>
</feature>
<reference evidence="6" key="1">
    <citation type="journal article" date="2020" name="bioRxiv">
        <title>Comparative genomics of Chlamydomonas.</title>
        <authorList>
            <person name="Craig R.J."/>
            <person name="Hasan A.R."/>
            <person name="Ness R.W."/>
            <person name="Keightley P.D."/>
        </authorList>
    </citation>
    <scope>NUCLEOTIDE SEQUENCE</scope>
    <source>
        <strain evidence="6">CCAP 11/70</strain>
    </source>
</reference>
<gene>
    <name evidence="6" type="ORF">HYH03_007389</name>
</gene>
<evidence type="ECO:0000313" key="6">
    <source>
        <dbReference type="EMBL" id="KAG2494331.1"/>
    </source>
</evidence>
<accession>A0A835Y541</accession>
<feature type="compositionally biased region" description="Polar residues" evidence="5">
    <location>
        <begin position="273"/>
        <end position="286"/>
    </location>
</feature>
<evidence type="ECO:0000256" key="4">
    <source>
        <dbReference type="ARBA" id="ARBA00023242"/>
    </source>
</evidence>
<evidence type="ECO:0000256" key="2">
    <source>
        <dbReference type="ARBA" id="ARBA00023125"/>
    </source>
</evidence>
<feature type="region of interest" description="Disordered" evidence="5">
    <location>
        <begin position="1"/>
        <end position="71"/>
    </location>
</feature>
<keyword evidence="2" id="KW-0238">DNA-binding</keyword>
<sequence>MSDDESSSDNDVSSDDGGSSKDEEEEPGALESPPKLRRETAAAPPSAPTQPPRALASGPPHQAPQLSPEEEEEAVAAAAAGVGEPRRCKAVTRSDLVQYLVVPAAMCREHGVFHSLLQRNPCGERLHVFYGEGKSMEVNLCPPSEGRASVRLTKFPCLARALGVREGDWVVFRPRGDGDPTHFTVEGWRRGPDGQPQRMGSSAGLLAKRSSRAGAGIQAVEGPYEAAPGDTLLLSPVAAGVAAGRKFRVELARARLLSGGVGAACAVHGSGQPPEQKSGLTEQPVHSTDAPGPGDLAQHSAGPPSADRQGQAAEGATAAGYPALPPSVPPPPPPAAPPPSTQPPKQLPPALPADWELRGRQLRASDLSWGRLVFPAPVVGSSSLLDELLTALQSGAGPAVHLETRDIPAAKAKGDRQLWEVEASLCSDGGLRLRGLGELFVALKATPEDTLLLSPVAAGAVSGFVFRVELFRAL</sequence>
<evidence type="ECO:0000256" key="1">
    <source>
        <dbReference type="ARBA" id="ARBA00023015"/>
    </source>
</evidence>
<dbReference type="InterPro" id="IPR015300">
    <property type="entry name" value="DNA-bd_pseudobarrel_sf"/>
</dbReference>
<feature type="compositionally biased region" description="Low complexity" evidence="5">
    <location>
        <begin position="310"/>
        <end position="322"/>
    </location>
</feature>
<organism evidence="6 7">
    <name type="scientific">Edaphochlamys debaryana</name>
    <dbReference type="NCBI Taxonomy" id="47281"/>
    <lineage>
        <taxon>Eukaryota</taxon>
        <taxon>Viridiplantae</taxon>
        <taxon>Chlorophyta</taxon>
        <taxon>core chlorophytes</taxon>
        <taxon>Chlorophyceae</taxon>
        <taxon>CS clade</taxon>
        <taxon>Chlamydomonadales</taxon>
        <taxon>Chlamydomonadales incertae sedis</taxon>
        <taxon>Edaphochlamys</taxon>
    </lineage>
</organism>
<feature type="compositionally biased region" description="Acidic residues" evidence="5">
    <location>
        <begin position="1"/>
        <end position="14"/>
    </location>
</feature>